<sequence>MEELKFPEGFKWGSATSAHQVEGNNHNDWSEWEKSRPLEFQSGKACDSYNRYEEDFDIAKSLNQNIHRFSIEWSRIEPKEGIFDHEVMHHYVNVVKALRERGIEPMITLWHFTNPIWFAEKGGFLNPNSPEIFTRYAKYVVDNLKDRVGLWITFNEAASIYAGFSYLNGQWPPQHKNKFEYNKVRKNFIEAQTLAYREIKNIYSDTSHNVEVGLVESSTYSVHGNRWYEKIIGKLYNYQRNLYFFDKALPYYDFLGLNYYHVDRRVPGSYRTLSRQGWMPEMNWETYPKGIYHLLMMFKKFKKPIWVTENGIADSTDKLREQFIKEHLRWVWQAIHDGVDVRGYLYWSLLDNFEWAEGYRPKFGLVEVNLKTFERKIRPSALEYAKISRDNILKL</sequence>
<reference evidence="5 6" key="1">
    <citation type="journal article" date="2016" name="Nat. Commun.">
        <title>Thousands of microbial genomes shed light on interconnected biogeochemical processes in an aquifer system.</title>
        <authorList>
            <person name="Anantharaman K."/>
            <person name="Brown C.T."/>
            <person name="Hug L.A."/>
            <person name="Sharon I."/>
            <person name="Castelle C.J."/>
            <person name="Probst A.J."/>
            <person name="Thomas B.C."/>
            <person name="Singh A."/>
            <person name="Wilkins M.J."/>
            <person name="Karaoz U."/>
            <person name="Brodie E.L."/>
            <person name="Williams K.H."/>
            <person name="Hubbard S.S."/>
            <person name="Banfield J.F."/>
        </authorList>
    </citation>
    <scope>NUCLEOTIDE SEQUENCE [LARGE SCALE GENOMIC DNA]</scope>
</reference>
<dbReference type="PRINTS" id="PR00131">
    <property type="entry name" value="GLHYDRLASE1"/>
</dbReference>
<dbReference type="PANTHER" id="PTHR10353:SF209">
    <property type="entry name" value="GALACTOLIPID GALACTOSYLTRANSFERASE SFR2, CHLOROPLASTIC"/>
    <property type="match status" value="1"/>
</dbReference>
<comment type="caution">
    <text evidence="5">The sequence shown here is derived from an EMBL/GenBank/DDBJ whole genome shotgun (WGS) entry which is preliminary data.</text>
</comment>
<dbReference type="Gene3D" id="3.20.20.80">
    <property type="entry name" value="Glycosidases"/>
    <property type="match status" value="1"/>
</dbReference>
<dbReference type="AlphaFoldDB" id="A0A1F8FJ13"/>
<evidence type="ECO:0000256" key="4">
    <source>
        <dbReference type="RuleBase" id="RU003690"/>
    </source>
</evidence>
<dbReference type="PANTHER" id="PTHR10353">
    <property type="entry name" value="GLYCOSYL HYDROLASE"/>
    <property type="match status" value="1"/>
</dbReference>
<evidence type="ECO:0000256" key="1">
    <source>
        <dbReference type="ARBA" id="ARBA00010838"/>
    </source>
</evidence>
<organism evidence="5 6">
    <name type="scientific">Candidatus Yanofskybacteria bacterium RIFCSPHIGHO2_02_FULL_43_22</name>
    <dbReference type="NCBI Taxonomy" id="1802681"/>
    <lineage>
        <taxon>Bacteria</taxon>
        <taxon>Candidatus Yanofskyibacteriota</taxon>
    </lineage>
</organism>
<dbReference type="Pfam" id="PF00232">
    <property type="entry name" value="Glyco_hydro_1"/>
    <property type="match status" value="2"/>
</dbReference>
<dbReference type="InterPro" id="IPR017853">
    <property type="entry name" value="GH"/>
</dbReference>
<evidence type="ECO:0008006" key="7">
    <source>
        <dbReference type="Google" id="ProtNLM"/>
    </source>
</evidence>
<keyword evidence="3" id="KW-0326">Glycosidase</keyword>
<dbReference type="Proteomes" id="UP000176581">
    <property type="component" value="Unassembled WGS sequence"/>
</dbReference>
<evidence type="ECO:0000313" key="6">
    <source>
        <dbReference type="Proteomes" id="UP000176581"/>
    </source>
</evidence>
<keyword evidence="2" id="KW-0378">Hydrolase</keyword>
<evidence type="ECO:0000256" key="3">
    <source>
        <dbReference type="ARBA" id="ARBA00023295"/>
    </source>
</evidence>
<dbReference type="InterPro" id="IPR001360">
    <property type="entry name" value="Glyco_hydro_1"/>
</dbReference>
<dbReference type="GO" id="GO:0005975">
    <property type="term" value="P:carbohydrate metabolic process"/>
    <property type="evidence" value="ECO:0007669"/>
    <property type="project" value="InterPro"/>
</dbReference>
<evidence type="ECO:0000313" key="5">
    <source>
        <dbReference type="EMBL" id="OGN13093.1"/>
    </source>
</evidence>
<accession>A0A1F8FJ13</accession>
<protein>
    <recommendedName>
        <fullName evidence="7">Beta-glucosidase</fullName>
    </recommendedName>
</protein>
<comment type="similarity">
    <text evidence="1 4">Belongs to the glycosyl hydrolase 1 family.</text>
</comment>
<evidence type="ECO:0000256" key="2">
    <source>
        <dbReference type="ARBA" id="ARBA00022801"/>
    </source>
</evidence>
<dbReference type="GO" id="GO:0008422">
    <property type="term" value="F:beta-glucosidase activity"/>
    <property type="evidence" value="ECO:0007669"/>
    <property type="project" value="TreeGrafter"/>
</dbReference>
<dbReference type="SUPFAM" id="SSF51445">
    <property type="entry name" value="(Trans)glycosidases"/>
    <property type="match status" value="1"/>
</dbReference>
<name>A0A1F8FJ13_9BACT</name>
<proteinExistence type="inferred from homology"/>
<dbReference type="EMBL" id="MGJV01000045">
    <property type="protein sequence ID" value="OGN13093.1"/>
    <property type="molecule type" value="Genomic_DNA"/>
</dbReference>
<gene>
    <name evidence="5" type="ORF">A3J47_01225</name>
</gene>